<protein>
    <submittedName>
        <fullName evidence="5">Protein JINGUBANG-like</fullName>
    </submittedName>
</protein>
<feature type="compositionally biased region" description="Low complexity" evidence="4">
    <location>
        <begin position="17"/>
        <end position="30"/>
    </location>
</feature>
<dbReference type="CDD" id="cd00200">
    <property type="entry name" value="WD40"/>
    <property type="match status" value="1"/>
</dbReference>
<proteinExistence type="predicted"/>
<dbReference type="InterPro" id="IPR015943">
    <property type="entry name" value="WD40/YVTN_repeat-like_dom_sf"/>
</dbReference>
<dbReference type="PROSITE" id="PS50294">
    <property type="entry name" value="WD_REPEATS_REGION"/>
    <property type="match status" value="2"/>
</dbReference>
<feature type="repeat" description="WD" evidence="3">
    <location>
        <begin position="178"/>
        <end position="219"/>
    </location>
</feature>
<dbReference type="SUPFAM" id="SSF50978">
    <property type="entry name" value="WD40 repeat-like"/>
    <property type="match status" value="1"/>
</dbReference>
<dbReference type="InterPro" id="IPR020472">
    <property type="entry name" value="WD40_PAC1"/>
</dbReference>
<evidence type="ECO:0000313" key="5">
    <source>
        <dbReference type="EMBL" id="KAJ6839290.1"/>
    </source>
</evidence>
<reference evidence="5" key="2">
    <citation type="submission" date="2023-04" db="EMBL/GenBank/DDBJ databases">
        <authorList>
            <person name="Bruccoleri R.E."/>
            <person name="Oakeley E.J."/>
            <person name="Faust A.-M."/>
            <person name="Dessus-Babus S."/>
            <person name="Altorfer M."/>
            <person name="Burckhardt D."/>
            <person name="Oertli M."/>
            <person name="Naumann U."/>
            <person name="Petersen F."/>
            <person name="Wong J."/>
        </authorList>
    </citation>
    <scope>NUCLEOTIDE SEQUENCE</scope>
    <source>
        <strain evidence="5">GSM-AAB239-AS_SAM_17_03QT</strain>
        <tissue evidence="5">Leaf</tissue>
    </source>
</reference>
<dbReference type="Gene3D" id="2.130.10.10">
    <property type="entry name" value="YVTN repeat-like/Quinoprotein amine dehydrogenase"/>
    <property type="match status" value="3"/>
</dbReference>
<reference evidence="5" key="1">
    <citation type="journal article" date="2023" name="GigaByte">
        <title>Genome assembly of the bearded iris, Iris pallida Lam.</title>
        <authorList>
            <person name="Bruccoleri R.E."/>
            <person name="Oakeley E.J."/>
            <person name="Faust A.M.E."/>
            <person name="Altorfer M."/>
            <person name="Dessus-Babus S."/>
            <person name="Burckhardt D."/>
            <person name="Oertli M."/>
            <person name="Naumann U."/>
            <person name="Petersen F."/>
            <person name="Wong J."/>
        </authorList>
    </citation>
    <scope>NUCLEOTIDE SEQUENCE</scope>
    <source>
        <strain evidence="5">GSM-AAB239-AS_SAM_17_03QT</strain>
    </source>
</reference>
<gene>
    <name evidence="5" type="ORF">M6B38_315645</name>
</gene>
<sequence>MEITEHGTESSPQQERSSSAQLLSESSSISSRPSYSLPSLNLNGQCSTNPSLCQCISTLKGHSSYVSAILVLGGSLYSGSSDRQIRVWTAAAAPSLGADKAQYYYSSHAVIRCKSVVKSLLVSGENLFSCHQDHKIRVWRISSHHRLVKVLPTCRDRLLSLLSPRKRVEVRRHETCTWVHHVDAVSGLAASADGSLLYSVSWDRTLKAWRTSDFKCVESVAKAHHDAINAIVVSRDGFVYTGSADATIKVWRRPPNGRTHSPVATLERHRSAVNALALSTDGAVLYSGAGDCSVIVWEGGGGRMEARGALVGHTEAVLCLSTVAALVCSGSADRTVRVWCRKGGGGYTCLAVLELHGGPIKSLAMLRADPYSSTYLVYSGSMDCDIKVWKLFVPPSDGDA</sequence>
<dbReference type="PANTHER" id="PTHR22844:SF387">
    <property type="entry name" value="F3I6.5 PROTEIN"/>
    <property type="match status" value="1"/>
</dbReference>
<dbReference type="PRINTS" id="PR00320">
    <property type="entry name" value="GPROTEINBRPT"/>
</dbReference>
<dbReference type="EMBL" id="JANAVB010010154">
    <property type="protein sequence ID" value="KAJ6839290.1"/>
    <property type="molecule type" value="Genomic_DNA"/>
</dbReference>
<evidence type="ECO:0000256" key="4">
    <source>
        <dbReference type="SAM" id="MobiDB-lite"/>
    </source>
</evidence>
<name>A0AAX6HDY7_IRIPA</name>
<organism evidence="5 6">
    <name type="scientific">Iris pallida</name>
    <name type="common">Sweet iris</name>
    <dbReference type="NCBI Taxonomy" id="29817"/>
    <lineage>
        <taxon>Eukaryota</taxon>
        <taxon>Viridiplantae</taxon>
        <taxon>Streptophyta</taxon>
        <taxon>Embryophyta</taxon>
        <taxon>Tracheophyta</taxon>
        <taxon>Spermatophyta</taxon>
        <taxon>Magnoliopsida</taxon>
        <taxon>Liliopsida</taxon>
        <taxon>Asparagales</taxon>
        <taxon>Iridaceae</taxon>
        <taxon>Iridoideae</taxon>
        <taxon>Irideae</taxon>
        <taxon>Iris</taxon>
    </lineage>
</organism>
<dbReference type="InterPro" id="IPR036322">
    <property type="entry name" value="WD40_repeat_dom_sf"/>
</dbReference>
<dbReference type="AlphaFoldDB" id="A0AAX6HDY7"/>
<feature type="repeat" description="WD" evidence="3">
    <location>
        <begin position="59"/>
        <end position="88"/>
    </location>
</feature>
<comment type="caution">
    <text evidence="5">The sequence shown here is derived from an EMBL/GenBank/DDBJ whole genome shotgun (WGS) entry which is preliminary data.</text>
</comment>
<dbReference type="InterPro" id="IPR001680">
    <property type="entry name" value="WD40_rpt"/>
</dbReference>
<dbReference type="InterPro" id="IPR045182">
    <property type="entry name" value="JINGUBANG-like"/>
</dbReference>
<dbReference type="PANTHER" id="PTHR22844">
    <property type="entry name" value="F-BOX AND WD40 DOMAIN PROTEIN"/>
    <property type="match status" value="1"/>
</dbReference>
<evidence type="ECO:0000313" key="6">
    <source>
        <dbReference type="Proteomes" id="UP001140949"/>
    </source>
</evidence>
<evidence type="ECO:0000256" key="2">
    <source>
        <dbReference type="ARBA" id="ARBA00022737"/>
    </source>
</evidence>
<dbReference type="Proteomes" id="UP001140949">
    <property type="component" value="Unassembled WGS sequence"/>
</dbReference>
<dbReference type="PROSITE" id="PS50082">
    <property type="entry name" value="WD_REPEATS_2"/>
    <property type="match status" value="5"/>
</dbReference>
<keyword evidence="6" id="KW-1185">Reference proteome</keyword>
<evidence type="ECO:0000256" key="1">
    <source>
        <dbReference type="ARBA" id="ARBA00022574"/>
    </source>
</evidence>
<feature type="repeat" description="WD" evidence="3">
    <location>
        <begin position="310"/>
        <end position="339"/>
    </location>
</feature>
<dbReference type="Pfam" id="PF00400">
    <property type="entry name" value="WD40"/>
    <property type="match status" value="6"/>
</dbReference>
<feature type="repeat" description="WD" evidence="3">
    <location>
        <begin position="266"/>
        <end position="298"/>
    </location>
</feature>
<keyword evidence="2" id="KW-0677">Repeat</keyword>
<keyword evidence="1 3" id="KW-0853">WD repeat</keyword>
<dbReference type="SMART" id="SM00320">
    <property type="entry name" value="WD40"/>
    <property type="match status" value="7"/>
</dbReference>
<evidence type="ECO:0000256" key="3">
    <source>
        <dbReference type="PROSITE-ProRule" id="PRU00221"/>
    </source>
</evidence>
<feature type="region of interest" description="Disordered" evidence="4">
    <location>
        <begin position="1"/>
        <end position="30"/>
    </location>
</feature>
<feature type="repeat" description="WD" evidence="3">
    <location>
        <begin position="221"/>
        <end position="251"/>
    </location>
</feature>
<accession>A0AAX6HDY7</accession>